<reference evidence="1" key="1">
    <citation type="submission" date="2021-05" db="EMBL/GenBank/DDBJ databases">
        <authorList>
            <person name="Alioto T."/>
            <person name="Alioto T."/>
            <person name="Gomez Garrido J."/>
        </authorList>
    </citation>
    <scope>NUCLEOTIDE SEQUENCE</scope>
</reference>
<dbReference type="EMBL" id="HBUF01566182">
    <property type="protein sequence ID" value="CAG6764596.1"/>
    <property type="molecule type" value="Transcribed_RNA"/>
</dbReference>
<evidence type="ECO:0000313" key="1">
    <source>
        <dbReference type="EMBL" id="CAG6764595.1"/>
    </source>
</evidence>
<accession>A0A8D9EUJ4</accession>
<organism evidence="1">
    <name type="scientific">Cacopsylla melanoneura</name>
    <dbReference type="NCBI Taxonomy" id="428564"/>
    <lineage>
        <taxon>Eukaryota</taxon>
        <taxon>Metazoa</taxon>
        <taxon>Ecdysozoa</taxon>
        <taxon>Arthropoda</taxon>
        <taxon>Hexapoda</taxon>
        <taxon>Insecta</taxon>
        <taxon>Pterygota</taxon>
        <taxon>Neoptera</taxon>
        <taxon>Paraneoptera</taxon>
        <taxon>Hemiptera</taxon>
        <taxon>Sternorrhyncha</taxon>
        <taxon>Psylloidea</taxon>
        <taxon>Psyllidae</taxon>
        <taxon>Psyllinae</taxon>
        <taxon>Cacopsylla</taxon>
    </lineage>
</organism>
<dbReference type="EMBL" id="HBUF01566181">
    <property type="protein sequence ID" value="CAG6764595.1"/>
    <property type="molecule type" value="Transcribed_RNA"/>
</dbReference>
<dbReference type="EMBL" id="HBUF01566183">
    <property type="protein sequence ID" value="CAG6764597.1"/>
    <property type="molecule type" value="Transcribed_RNA"/>
</dbReference>
<name>A0A8D9EUJ4_9HEMI</name>
<sequence>MLYILGIARTIIEETINRTLREDHAKHATNDTIVFNENQYANYLNQNNNIRQRVLDAAMKDPLMLGTDESKLEMKNEIKRDYSNGTLSDEEVDNVLILLVKKLRSKTNSELKKYITRHVHKDVNNSMVKRKQQKIKKRPI</sequence>
<dbReference type="AlphaFoldDB" id="A0A8D9EUJ4"/>
<protein>
    <submittedName>
        <fullName evidence="1">Uncharacterized protein</fullName>
    </submittedName>
</protein>
<proteinExistence type="predicted"/>